<feature type="coiled-coil region" evidence="3">
    <location>
        <begin position="21"/>
        <end position="83"/>
    </location>
</feature>
<name>A0A3P8H2Q7_9TREM</name>
<organism evidence="4 5">
    <name type="scientific">Echinostoma caproni</name>
    <dbReference type="NCBI Taxonomy" id="27848"/>
    <lineage>
        <taxon>Eukaryota</taxon>
        <taxon>Metazoa</taxon>
        <taxon>Spiralia</taxon>
        <taxon>Lophotrochozoa</taxon>
        <taxon>Platyhelminthes</taxon>
        <taxon>Trematoda</taxon>
        <taxon>Digenea</taxon>
        <taxon>Plagiorchiida</taxon>
        <taxon>Echinostomata</taxon>
        <taxon>Echinostomatoidea</taxon>
        <taxon>Echinostomatidae</taxon>
        <taxon>Echinostoma</taxon>
    </lineage>
</organism>
<evidence type="ECO:0000313" key="5">
    <source>
        <dbReference type="Proteomes" id="UP000272942"/>
    </source>
</evidence>
<reference evidence="4 5" key="1">
    <citation type="submission" date="2018-11" db="EMBL/GenBank/DDBJ databases">
        <authorList>
            <consortium name="Pathogen Informatics"/>
        </authorList>
    </citation>
    <scope>NUCLEOTIDE SEQUENCE [LARGE SCALE GENOMIC DNA]</scope>
    <source>
        <strain evidence="4 5">Egypt</strain>
    </source>
</reference>
<evidence type="ECO:0000313" key="4">
    <source>
        <dbReference type="EMBL" id="VDP95767.1"/>
    </source>
</evidence>
<proteinExistence type="predicted"/>
<keyword evidence="2" id="KW-0067">ATP-binding</keyword>
<dbReference type="EMBL" id="UZAN01075480">
    <property type="protein sequence ID" value="VDP95767.1"/>
    <property type="molecule type" value="Genomic_DNA"/>
</dbReference>
<accession>A0A3P8H2Q7</accession>
<protein>
    <submittedName>
        <fullName evidence="4">Uncharacterized protein</fullName>
    </submittedName>
</protein>
<dbReference type="InterPro" id="IPR037118">
    <property type="entry name" value="Val-tRNA_synth_C_sf"/>
</dbReference>
<keyword evidence="5" id="KW-1185">Reference proteome</keyword>
<dbReference type="AlphaFoldDB" id="A0A3P8H2Q7"/>
<dbReference type="OrthoDB" id="629407at2759"/>
<keyword evidence="3" id="KW-0175">Coiled coil</keyword>
<evidence type="ECO:0000256" key="3">
    <source>
        <dbReference type="SAM" id="Coils"/>
    </source>
</evidence>
<dbReference type="Proteomes" id="UP000272942">
    <property type="component" value="Unassembled WGS sequence"/>
</dbReference>
<gene>
    <name evidence="4" type="ORF">ECPE_LOCUS18186</name>
</gene>
<sequence length="252" mass="28498">MAATCQVFLHLAGQIDVTVEQKRTEERLTQLEQTVETLRADRARSEYTSKVPIAKQLADERKIHEIEAECESLREMLSSLQDMEHSVDAQTIQKDESRTDKDTMHPLIPIISELTGHATPKEVTDLQAIIECIANQELMGGPQVKQWLSWSIHLHAPQLRQTAHFERSSTCFREMLSARLHSASCMYLAHTSHVTLADLGAVLALVTLPDHNSWIRNGKFKYVAQWIDRIKDALDDKPSVSISYLFCPGALI</sequence>
<dbReference type="Gene3D" id="1.10.287.380">
    <property type="entry name" value="Valyl-tRNA synthetase, C-terminal domain"/>
    <property type="match status" value="1"/>
</dbReference>
<dbReference type="GO" id="GO:0005524">
    <property type="term" value="F:ATP binding"/>
    <property type="evidence" value="ECO:0007669"/>
    <property type="project" value="UniProtKB-KW"/>
</dbReference>
<evidence type="ECO:0000256" key="2">
    <source>
        <dbReference type="ARBA" id="ARBA00022840"/>
    </source>
</evidence>
<evidence type="ECO:0000256" key="1">
    <source>
        <dbReference type="ARBA" id="ARBA00022741"/>
    </source>
</evidence>
<keyword evidence="1" id="KW-0547">Nucleotide-binding</keyword>